<dbReference type="EMBL" id="OZ034832">
    <property type="protein sequence ID" value="CAL1689057.1"/>
    <property type="molecule type" value="Genomic_DNA"/>
</dbReference>
<organism evidence="2 3">
    <name type="scientific">Lasius platythorax</name>
    <dbReference type="NCBI Taxonomy" id="488582"/>
    <lineage>
        <taxon>Eukaryota</taxon>
        <taxon>Metazoa</taxon>
        <taxon>Ecdysozoa</taxon>
        <taxon>Arthropoda</taxon>
        <taxon>Hexapoda</taxon>
        <taxon>Insecta</taxon>
        <taxon>Pterygota</taxon>
        <taxon>Neoptera</taxon>
        <taxon>Endopterygota</taxon>
        <taxon>Hymenoptera</taxon>
        <taxon>Apocrita</taxon>
        <taxon>Aculeata</taxon>
        <taxon>Formicoidea</taxon>
        <taxon>Formicidae</taxon>
        <taxon>Formicinae</taxon>
        <taxon>Lasius</taxon>
        <taxon>Lasius</taxon>
    </lineage>
</organism>
<dbReference type="AlphaFoldDB" id="A0AAV2P944"/>
<accession>A0AAV2P944</accession>
<dbReference type="Proteomes" id="UP001497644">
    <property type="component" value="Chromosome 9"/>
</dbReference>
<reference evidence="2" key="1">
    <citation type="submission" date="2024-04" db="EMBL/GenBank/DDBJ databases">
        <authorList>
            <consortium name="Molecular Ecology Group"/>
        </authorList>
    </citation>
    <scope>NUCLEOTIDE SEQUENCE</scope>
</reference>
<evidence type="ECO:0000313" key="2">
    <source>
        <dbReference type="EMBL" id="CAL1689057.1"/>
    </source>
</evidence>
<sequence>MIMRQLRKCVKVFASSNNSGPRRGCVALGQEFVEERNEARKKAVGSNFLMPINDRASKEARDRAIDPRVPGMPVEKLGRNSASRNREGIGRKKSARIPARQNSHVIPRVEFDDGMAVSMPSRRPSWNCYIRDWQLSTGTTNVRSTDGSSLILGATRVRPINWRVCQSRLYVRNYRSARYISYNTRIIMHAKCASAT</sequence>
<proteinExistence type="predicted"/>
<gene>
    <name evidence="2" type="ORF">LPLAT_LOCUS14056</name>
</gene>
<protein>
    <submittedName>
        <fullName evidence="2">Uncharacterized protein</fullName>
    </submittedName>
</protein>
<evidence type="ECO:0000313" key="3">
    <source>
        <dbReference type="Proteomes" id="UP001497644"/>
    </source>
</evidence>
<feature type="region of interest" description="Disordered" evidence="1">
    <location>
        <begin position="68"/>
        <end position="100"/>
    </location>
</feature>
<name>A0AAV2P944_9HYME</name>
<evidence type="ECO:0000256" key="1">
    <source>
        <dbReference type="SAM" id="MobiDB-lite"/>
    </source>
</evidence>
<keyword evidence="3" id="KW-1185">Reference proteome</keyword>